<evidence type="ECO:0000256" key="7">
    <source>
        <dbReference type="RuleBase" id="RU003653"/>
    </source>
</evidence>
<evidence type="ECO:0000256" key="5">
    <source>
        <dbReference type="ARBA" id="ARBA00022801"/>
    </source>
</evidence>
<keyword evidence="11" id="KW-1185">Reference proteome</keyword>
<evidence type="ECO:0000256" key="2">
    <source>
        <dbReference type="ARBA" id="ARBA00022438"/>
    </source>
</evidence>
<dbReference type="InterPro" id="IPR036005">
    <property type="entry name" value="Creatinase/aminopeptidase-like"/>
</dbReference>
<proteinExistence type="inferred from homology"/>
<organism evidence="10 11">
    <name type="scientific">Brevibacterium luteolum</name>
    <dbReference type="NCBI Taxonomy" id="199591"/>
    <lineage>
        <taxon>Bacteria</taxon>
        <taxon>Bacillati</taxon>
        <taxon>Actinomycetota</taxon>
        <taxon>Actinomycetes</taxon>
        <taxon>Micrococcales</taxon>
        <taxon>Brevibacteriaceae</taxon>
        <taxon>Brevibacterium</taxon>
    </lineage>
</organism>
<dbReference type="GeneID" id="86843654"/>
<evidence type="ECO:0000313" key="12">
    <source>
        <dbReference type="Proteomes" id="UP000549517"/>
    </source>
</evidence>
<dbReference type="GO" id="GO:0004239">
    <property type="term" value="F:initiator methionyl aminopeptidase activity"/>
    <property type="evidence" value="ECO:0007669"/>
    <property type="project" value="UniProtKB-UniRule"/>
</dbReference>
<dbReference type="AlphaFoldDB" id="A0A2N6PJ94"/>
<comment type="subunit">
    <text evidence="6">Monomer.</text>
</comment>
<protein>
    <recommendedName>
        <fullName evidence="6 7">Methionine aminopeptidase</fullName>
        <shortName evidence="6">MAP</shortName>
        <shortName evidence="6">MetAP</shortName>
        <ecNumber evidence="6 7">3.4.11.18</ecNumber>
    </recommendedName>
    <alternativeName>
        <fullName evidence="6">Peptidase M</fullName>
    </alternativeName>
</protein>
<accession>A0A2N6PJ94</accession>
<evidence type="ECO:0000313" key="10">
    <source>
        <dbReference type="EMBL" id="PMB98762.1"/>
    </source>
</evidence>
<feature type="domain" description="Peptidase M24" evidence="8">
    <location>
        <begin position="16"/>
        <end position="229"/>
    </location>
</feature>
<dbReference type="EMBL" id="JABEMC010000001">
    <property type="protein sequence ID" value="NNG78140.1"/>
    <property type="molecule type" value="Genomic_DNA"/>
</dbReference>
<feature type="binding site" evidence="6">
    <location>
        <position position="255"/>
    </location>
    <ligand>
        <name>a divalent metal cation</name>
        <dbReference type="ChEBI" id="CHEBI:60240"/>
        <label>1</label>
    </ligand>
</feature>
<feature type="binding site" evidence="6">
    <location>
        <position position="81"/>
    </location>
    <ligand>
        <name>substrate</name>
    </ligand>
</feature>
<feature type="binding site" evidence="6">
    <location>
        <position position="255"/>
    </location>
    <ligand>
        <name>a divalent metal cation</name>
        <dbReference type="ChEBI" id="CHEBI:60240"/>
        <label>2</label>
        <note>catalytic</note>
    </ligand>
</feature>
<reference evidence="10 11" key="1">
    <citation type="submission" date="2017-09" db="EMBL/GenBank/DDBJ databases">
        <title>Bacterial strain isolated from the female urinary microbiota.</title>
        <authorList>
            <person name="Thomas-White K."/>
            <person name="Kumar N."/>
            <person name="Forster S."/>
            <person name="Putonti C."/>
            <person name="Lawley T."/>
            <person name="Wolfe A.J."/>
        </authorList>
    </citation>
    <scope>NUCLEOTIDE SEQUENCE [LARGE SCALE GENOMIC DNA]</scope>
    <source>
        <strain evidence="10 11">UMB0680</strain>
    </source>
</reference>
<comment type="caution">
    <text evidence="10">The sequence shown here is derived from an EMBL/GenBank/DDBJ whole genome shotgun (WGS) entry which is preliminary data.</text>
</comment>
<dbReference type="RefSeq" id="WP_102161523.1">
    <property type="nucleotide sequence ID" value="NZ_BAAAKH010000002.1"/>
</dbReference>
<evidence type="ECO:0000256" key="4">
    <source>
        <dbReference type="ARBA" id="ARBA00022723"/>
    </source>
</evidence>
<dbReference type="Gene3D" id="3.90.230.10">
    <property type="entry name" value="Creatinase/methionine aminopeptidase superfamily"/>
    <property type="match status" value="1"/>
</dbReference>
<sequence length="290" mass="29769">MFGPRLELKTPAQIKTMRKAGLVTRAALEAARAACVPGATTADVDAAGARAIAEAGARSNFKGYHGFPGTLCVSVNEEIVHGIPGGRVLEAGDIVSIDGGAIVGGFHGDSAMTVFVGGEEAASAEDRELSRVTEASMWAGIAAFATAARVGEIGAAIEETVDDLGSAAALSESLGTQRSRGFGLIMEYTGHGIGSQMHMEPEVLNYAAKQLGPKIKPGLVLCIEPMLTAGSAATEVLDDDWTVVTKDGSHASHWEHAVARHSKGIWVLTAPDGGAAGLAPYGITPVPLED</sequence>
<dbReference type="InterPro" id="IPR001714">
    <property type="entry name" value="Pept_M24_MAP"/>
</dbReference>
<feature type="binding site" evidence="6">
    <location>
        <position position="198"/>
    </location>
    <ligand>
        <name>substrate</name>
    </ligand>
</feature>
<dbReference type="InterPro" id="IPR000994">
    <property type="entry name" value="Pept_M24"/>
</dbReference>
<evidence type="ECO:0000259" key="8">
    <source>
        <dbReference type="Pfam" id="PF00557"/>
    </source>
</evidence>
<dbReference type="SUPFAM" id="SSF55920">
    <property type="entry name" value="Creatinase/aminopeptidase"/>
    <property type="match status" value="1"/>
</dbReference>
<evidence type="ECO:0000256" key="6">
    <source>
        <dbReference type="HAMAP-Rule" id="MF_01974"/>
    </source>
</evidence>
<keyword evidence="5 6" id="KW-0378">Hydrolase</keyword>
<dbReference type="OrthoDB" id="9802055at2"/>
<keyword evidence="2 6" id="KW-0031">Aminopeptidase</keyword>
<evidence type="ECO:0000313" key="11">
    <source>
        <dbReference type="Proteomes" id="UP000235703"/>
    </source>
</evidence>
<dbReference type="PROSITE" id="PS00680">
    <property type="entry name" value="MAP_1"/>
    <property type="match status" value="1"/>
</dbReference>
<evidence type="ECO:0000256" key="1">
    <source>
        <dbReference type="ARBA" id="ARBA00002521"/>
    </source>
</evidence>
<dbReference type="EC" id="3.4.11.18" evidence="6 7"/>
<keyword evidence="4 6" id="KW-0479">Metal-binding</keyword>
<dbReference type="PANTHER" id="PTHR43330">
    <property type="entry name" value="METHIONINE AMINOPEPTIDASE"/>
    <property type="match status" value="1"/>
</dbReference>
<feature type="binding site" evidence="6">
    <location>
        <position position="191"/>
    </location>
    <ligand>
        <name>a divalent metal cation</name>
        <dbReference type="ChEBI" id="CHEBI:60240"/>
        <label>2</label>
        <note>catalytic</note>
    </ligand>
</feature>
<feature type="binding site" evidence="6">
    <location>
        <position position="98"/>
    </location>
    <ligand>
        <name>a divalent metal cation</name>
        <dbReference type="ChEBI" id="CHEBI:60240"/>
        <label>1</label>
    </ligand>
</feature>
<dbReference type="GO" id="GO:0005829">
    <property type="term" value="C:cytosol"/>
    <property type="evidence" value="ECO:0007669"/>
    <property type="project" value="TreeGrafter"/>
</dbReference>
<comment type="cofactor">
    <cofactor evidence="6">
        <name>Co(2+)</name>
        <dbReference type="ChEBI" id="CHEBI:48828"/>
    </cofactor>
    <cofactor evidence="6">
        <name>Zn(2+)</name>
        <dbReference type="ChEBI" id="CHEBI:29105"/>
    </cofactor>
    <cofactor evidence="6">
        <name>Mn(2+)</name>
        <dbReference type="ChEBI" id="CHEBI:29035"/>
    </cofactor>
    <cofactor evidence="6">
        <name>Fe(2+)</name>
        <dbReference type="ChEBI" id="CHEBI:29033"/>
    </cofactor>
    <text evidence="6">Binds 2 divalent metal cations per subunit. Has a high-affinity and a low affinity metal-binding site. The true nature of the physiological cofactor is under debate. The enzyme is active with cobalt, zinc, manganese or divalent iron ions. Most likely, methionine aminopeptidases function as mononuclear Fe(2+)-metalloproteases under physiological conditions, and the catalytically relevant metal-binding site has been assigned to the histidine-containing high-affinity site.</text>
</comment>
<name>A0A2N6PJ94_9MICO</name>
<dbReference type="Proteomes" id="UP000549517">
    <property type="component" value="Unassembled WGS sequence"/>
</dbReference>
<keyword evidence="3 6" id="KW-0645">Protease</keyword>
<comment type="function">
    <text evidence="1 6">Removes the N-terminal methionine from nascent proteins. The N-terminal methionine is often cleaved when the second residue in the primary sequence is small and uncharged (Met-Ala-, Cys, Gly, Pro, Ser, Thr, or Val). Requires deformylation of the N(alpha)-formylated initiator methionine before it can be hydrolyzed.</text>
</comment>
<evidence type="ECO:0000313" key="9">
    <source>
        <dbReference type="EMBL" id="NNG78140.1"/>
    </source>
</evidence>
<comment type="catalytic activity">
    <reaction evidence="6 7">
        <text>Release of N-terminal amino acids, preferentially methionine, from peptides and arylamides.</text>
        <dbReference type="EC" id="3.4.11.18"/>
    </reaction>
</comment>
<dbReference type="EMBL" id="PNFZ01000002">
    <property type="protein sequence ID" value="PMB98762.1"/>
    <property type="molecule type" value="Genomic_DNA"/>
</dbReference>
<dbReference type="GO" id="GO:0006508">
    <property type="term" value="P:proteolysis"/>
    <property type="evidence" value="ECO:0007669"/>
    <property type="project" value="UniProtKB-KW"/>
</dbReference>
<dbReference type="GO" id="GO:0046872">
    <property type="term" value="F:metal ion binding"/>
    <property type="evidence" value="ECO:0007669"/>
    <property type="project" value="UniProtKB-UniRule"/>
</dbReference>
<reference evidence="9 12" key="2">
    <citation type="submission" date="2020-05" db="EMBL/GenBank/DDBJ databases">
        <title>MicrobeNet Type strains.</title>
        <authorList>
            <person name="Nicholson A.C."/>
        </authorList>
    </citation>
    <scope>NUCLEOTIDE SEQUENCE [LARGE SCALE GENOMIC DNA]</scope>
    <source>
        <strain evidence="9 12">CCUG 46604</strain>
    </source>
</reference>
<feature type="binding site" evidence="6">
    <location>
        <position position="109"/>
    </location>
    <ligand>
        <name>a divalent metal cation</name>
        <dbReference type="ChEBI" id="CHEBI:60240"/>
        <label>2</label>
        <note>catalytic</note>
    </ligand>
</feature>
<feature type="binding site" evidence="6">
    <location>
        <position position="224"/>
    </location>
    <ligand>
        <name>a divalent metal cation</name>
        <dbReference type="ChEBI" id="CHEBI:60240"/>
        <label>2</label>
        <note>catalytic</note>
    </ligand>
</feature>
<dbReference type="GO" id="GO:0070006">
    <property type="term" value="F:metalloaminopeptidase activity"/>
    <property type="evidence" value="ECO:0007669"/>
    <property type="project" value="UniProtKB-UniRule"/>
</dbReference>
<dbReference type="Pfam" id="PF00557">
    <property type="entry name" value="Peptidase_M24"/>
    <property type="match status" value="1"/>
</dbReference>
<dbReference type="HAMAP" id="MF_01974">
    <property type="entry name" value="MetAP_1"/>
    <property type="match status" value="1"/>
</dbReference>
<dbReference type="PRINTS" id="PR00599">
    <property type="entry name" value="MAPEPTIDASE"/>
</dbReference>
<dbReference type="Proteomes" id="UP000235703">
    <property type="component" value="Unassembled WGS sequence"/>
</dbReference>
<comment type="similarity">
    <text evidence="6">Belongs to the peptidase M24A family. Methionine aminopeptidase type 1 subfamily.</text>
</comment>
<dbReference type="PANTHER" id="PTHR43330:SF27">
    <property type="entry name" value="METHIONINE AMINOPEPTIDASE"/>
    <property type="match status" value="1"/>
</dbReference>
<gene>
    <name evidence="6 10" type="primary">map</name>
    <name evidence="10" type="ORF">CJ198_05485</name>
    <name evidence="9" type="ORF">HLA91_01955</name>
</gene>
<dbReference type="InterPro" id="IPR002467">
    <property type="entry name" value="Pept_M24A_MAP1"/>
</dbReference>
<feature type="binding site" evidence="6">
    <location>
        <position position="109"/>
    </location>
    <ligand>
        <name>a divalent metal cation</name>
        <dbReference type="ChEBI" id="CHEBI:60240"/>
        <label>1</label>
    </ligand>
</feature>
<dbReference type="NCBIfam" id="TIGR00500">
    <property type="entry name" value="met_pdase_I"/>
    <property type="match status" value="1"/>
</dbReference>
<evidence type="ECO:0000256" key="3">
    <source>
        <dbReference type="ARBA" id="ARBA00022670"/>
    </source>
</evidence>